<evidence type="ECO:0000313" key="4">
    <source>
        <dbReference type="EMBL" id="KAA8497855.1"/>
    </source>
</evidence>
<feature type="domain" description="Histone chaperone RTT106/FACT complex subunit SPT16-like middle" evidence="2">
    <location>
        <begin position="429"/>
        <end position="522"/>
    </location>
</feature>
<feature type="domain" description="FACT complex subunit SSRP1-like first PH" evidence="3">
    <location>
        <begin position="276"/>
        <end position="410"/>
    </location>
</feature>
<dbReference type="Gene3D" id="2.30.29.150">
    <property type="match status" value="1"/>
</dbReference>
<organism evidence="4 5">
    <name type="scientific">Porphyridium purpureum</name>
    <name type="common">Red alga</name>
    <name type="synonym">Porphyridium cruentum</name>
    <dbReference type="NCBI Taxonomy" id="35688"/>
    <lineage>
        <taxon>Eukaryota</taxon>
        <taxon>Rhodophyta</taxon>
        <taxon>Bangiophyceae</taxon>
        <taxon>Porphyridiales</taxon>
        <taxon>Porphyridiaceae</taxon>
        <taxon>Porphyridium</taxon>
    </lineage>
</organism>
<dbReference type="Gene3D" id="2.30.29.30">
    <property type="entry name" value="Pleckstrin-homology domain (PH domain)/Phosphotyrosine-binding domain (PTB)"/>
    <property type="match status" value="1"/>
</dbReference>
<dbReference type="Pfam" id="PF08512">
    <property type="entry name" value="Rttp106-like_middle"/>
    <property type="match status" value="1"/>
</dbReference>
<dbReference type="AlphaFoldDB" id="A0A5J4Z3I4"/>
<dbReference type="GO" id="GO:0031491">
    <property type="term" value="F:nucleosome binding"/>
    <property type="evidence" value="ECO:0007669"/>
    <property type="project" value="TreeGrafter"/>
</dbReference>
<feature type="compositionally biased region" description="Basic and acidic residues" evidence="1">
    <location>
        <begin position="138"/>
        <end position="155"/>
    </location>
</feature>
<dbReference type="PANTHER" id="PTHR45849:SF1">
    <property type="entry name" value="FACT COMPLEX SUBUNIT SSRP1"/>
    <property type="match status" value="1"/>
</dbReference>
<dbReference type="InterPro" id="IPR013719">
    <property type="entry name" value="RTT106/SPT16-like_middle_dom"/>
</dbReference>
<reference evidence="5" key="1">
    <citation type="journal article" date="2019" name="Nat. Commun.">
        <title>Expansion of phycobilisome linker gene families in mesophilic red algae.</title>
        <authorList>
            <person name="Lee J."/>
            <person name="Kim D."/>
            <person name="Bhattacharya D."/>
            <person name="Yoon H.S."/>
        </authorList>
    </citation>
    <scope>NUCLEOTIDE SEQUENCE [LARGE SCALE GENOMIC DNA]</scope>
    <source>
        <strain evidence="5">CCMP 1328</strain>
    </source>
</reference>
<dbReference type="SUPFAM" id="SSF50729">
    <property type="entry name" value="PH domain-like"/>
    <property type="match status" value="1"/>
</dbReference>
<accession>A0A5J4Z3I4</accession>
<dbReference type="GO" id="GO:0042393">
    <property type="term" value="F:histone binding"/>
    <property type="evidence" value="ECO:0007669"/>
    <property type="project" value="TreeGrafter"/>
</dbReference>
<evidence type="ECO:0000259" key="2">
    <source>
        <dbReference type="Pfam" id="PF08512"/>
    </source>
</evidence>
<protein>
    <submittedName>
        <fullName evidence="4">FACT complex subunit SSRP1</fullName>
    </submittedName>
</protein>
<sequence length="633" mass="72786">MITMVKPVQDNLLNWYDKPITTVACGREDARGGSLVDNESMASQLLRNVLHRRHAVCEAVLPRMRAREHVLLPGNKQPGFLAGGTRARFCSSRDNGPPEDVDNGSEGALWLAQNIFHTPLPESVVPLANLPGNLPKTSEGREEPHDSGQTRELGSRETGFGEEVRVPNNDLIIKANTIGPQHKNQKRGKQRTGLGLDESHVPKLDLRIKANILGPQHKPPPGGKRKYGPGYIPKKLPRPYLPQTTKFAPVINAMYPKPPNPNTDPDSLELDEEVPLAVFPDVQLLKQRGFFEVSFYPKKFRMYVRLHTIDLSIPYSEVQRVFSFPSPRPKGAHRERVRVYVSLAHPIKMRGVSYSVIAFCFIVSKKVRFRMQNINETQLMNIYGDKLLIEEVGQWWSVFTNVMRHMVWKKEKIPNTIFSVLPRKPIHTRHRGFEGHLFFLEACFIYMKRPPMLIPYTDVEIMHILKYPPMKKPLEKDLTEQNLRGSMTLRVALKDSRKLTFNEISLRELGTLQKFLEVHHVPVVLNVVPPAESDAEKKDAFKNIIDYWEDDRVNLERGTYQDYIAMSVEELQRRAKRLKESGEESYDTLCRKEFQKRVERVKKEYNLPDFDLGEVDADVYEHAFDDPPWAEHS</sequence>
<dbReference type="EMBL" id="VRMN01000001">
    <property type="protein sequence ID" value="KAA8497855.1"/>
    <property type="molecule type" value="Genomic_DNA"/>
</dbReference>
<evidence type="ECO:0000313" key="5">
    <source>
        <dbReference type="Proteomes" id="UP000324585"/>
    </source>
</evidence>
<dbReference type="InterPro" id="IPR011993">
    <property type="entry name" value="PH-like_dom_sf"/>
</dbReference>
<keyword evidence="5" id="KW-1185">Reference proteome</keyword>
<dbReference type="InterPro" id="IPR048993">
    <property type="entry name" value="SSRP1-like_PH1"/>
</dbReference>
<gene>
    <name evidence="4" type="ORF">FVE85_5440</name>
</gene>
<comment type="caution">
    <text evidence="4">The sequence shown here is derived from an EMBL/GenBank/DDBJ whole genome shotgun (WGS) entry which is preliminary data.</text>
</comment>
<proteinExistence type="predicted"/>
<dbReference type="PANTHER" id="PTHR45849">
    <property type="entry name" value="FACT COMPLEX SUBUNIT SSRP1"/>
    <property type="match status" value="1"/>
</dbReference>
<dbReference type="OrthoDB" id="498543at2759"/>
<evidence type="ECO:0000256" key="1">
    <source>
        <dbReference type="SAM" id="MobiDB-lite"/>
    </source>
</evidence>
<dbReference type="GO" id="GO:0035101">
    <property type="term" value="C:FACT complex"/>
    <property type="evidence" value="ECO:0007669"/>
    <property type="project" value="TreeGrafter"/>
</dbReference>
<feature type="region of interest" description="Disordered" evidence="1">
    <location>
        <begin position="130"/>
        <end position="199"/>
    </location>
</feature>
<dbReference type="InterPro" id="IPR050454">
    <property type="entry name" value="RTT106/SSRP1_HistChap/FACT"/>
</dbReference>
<evidence type="ECO:0000259" key="3">
    <source>
        <dbReference type="Pfam" id="PF21103"/>
    </source>
</evidence>
<dbReference type="Pfam" id="PF21103">
    <property type="entry name" value="PH1_SSRP1-like"/>
    <property type="match status" value="1"/>
</dbReference>
<dbReference type="Proteomes" id="UP000324585">
    <property type="component" value="Unassembled WGS sequence"/>
</dbReference>
<name>A0A5J4Z3I4_PORPP</name>